<dbReference type="InterPro" id="IPR006175">
    <property type="entry name" value="YjgF/YER057c/UK114"/>
</dbReference>
<dbReference type="GO" id="GO:0005829">
    <property type="term" value="C:cytosol"/>
    <property type="evidence" value="ECO:0007669"/>
    <property type="project" value="TreeGrafter"/>
</dbReference>
<accession>A0A1V9FQI7</accession>
<dbReference type="PANTHER" id="PTHR11803:SF39">
    <property type="entry name" value="2-IMINOBUTANOATE_2-IMINOPROPANOATE DEAMINASE"/>
    <property type="match status" value="1"/>
</dbReference>
<dbReference type="CDD" id="cd00448">
    <property type="entry name" value="YjgF_YER057c_UK114_family"/>
    <property type="match status" value="1"/>
</dbReference>
<dbReference type="SUPFAM" id="SSF55298">
    <property type="entry name" value="YjgF-like"/>
    <property type="match status" value="1"/>
</dbReference>
<dbReference type="STRING" id="1703345.A3860_33010"/>
<dbReference type="PANTHER" id="PTHR11803">
    <property type="entry name" value="2-IMINOBUTANOATE/2-IMINOPROPANOATE DEAMINASE RIDA"/>
    <property type="match status" value="1"/>
</dbReference>
<feature type="signal peptide" evidence="1">
    <location>
        <begin position="1"/>
        <end position="23"/>
    </location>
</feature>
<gene>
    <name evidence="2" type="ORF">A3860_33010</name>
</gene>
<evidence type="ECO:0000313" key="3">
    <source>
        <dbReference type="Proteomes" id="UP000192796"/>
    </source>
</evidence>
<dbReference type="Proteomes" id="UP000192796">
    <property type="component" value="Unassembled WGS sequence"/>
</dbReference>
<name>A0A1V9FQI7_9BACT</name>
<dbReference type="AlphaFoldDB" id="A0A1V9FQI7"/>
<reference evidence="2 3" key="1">
    <citation type="submission" date="2016-03" db="EMBL/GenBank/DDBJ databases">
        <title>Niastella vici sp. nov., isolated from farmland soil.</title>
        <authorList>
            <person name="Chen L."/>
            <person name="Wang D."/>
            <person name="Yang S."/>
            <person name="Wang G."/>
        </authorList>
    </citation>
    <scope>NUCLEOTIDE SEQUENCE [LARGE SCALE GENOMIC DNA]</scope>
    <source>
        <strain evidence="2 3">DJ57</strain>
    </source>
</reference>
<keyword evidence="3" id="KW-1185">Reference proteome</keyword>
<keyword evidence="1" id="KW-0732">Signal</keyword>
<sequence length="134" mass="14855">MDYKMKKLITIAVMGLLIMTAYAQTDNAGSKPFSNYTEYKGLVFVAGQIGNADAGFSEEVRQALNNVNAILKQAGTSMKKVLNVTVYLRNMQQIDEFNSIYQIYFQAPYPARTCVAVSDLVKRANVEISVIAVK</sequence>
<dbReference type="InterPro" id="IPR035959">
    <property type="entry name" value="RutC-like_sf"/>
</dbReference>
<dbReference type="Gene3D" id="3.30.1330.40">
    <property type="entry name" value="RutC-like"/>
    <property type="match status" value="1"/>
</dbReference>
<feature type="chain" id="PRO_5010741740" description="Reactive intermediate/imine deaminase" evidence="1">
    <location>
        <begin position="24"/>
        <end position="134"/>
    </location>
</feature>
<organism evidence="2 3">
    <name type="scientific">Niastella vici</name>
    <dbReference type="NCBI Taxonomy" id="1703345"/>
    <lineage>
        <taxon>Bacteria</taxon>
        <taxon>Pseudomonadati</taxon>
        <taxon>Bacteroidota</taxon>
        <taxon>Chitinophagia</taxon>
        <taxon>Chitinophagales</taxon>
        <taxon>Chitinophagaceae</taxon>
        <taxon>Niastella</taxon>
    </lineage>
</organism>
<evidence type="ECO:0000313" key="2">
    <source>
        <dbReference type="EMBL" id="OQP60635.1"/>
    </source>
</evidence>
<evidence type="ECO:0008006" key="4">
    <source>
        <dbReference type="Google" id="ProtNLM"/>
    </source>
</evidence>
<dbReference type="GO" id="GO:0019239">
    <property type="term" value="F:deaminase activity"/>
    <property type="evidence" value="ECO:0007669"/>
    <property type="project" value="TreeGrafter"/>
</dbReference>
<evidence type="ECO:0000256" key="1">
    <source>
        <dbReference type="SAM" id="SignalP"/>
    </source>
</evidence>
<dbReference type="Pfam" id="PF01042">
    <property type="entry name" value="Ribonuc_L-PSP"/>
    <property type="match status" value="1"/>
</dbReference>
<comment type="caution">
    <text evidence="2">The sequence shown here is derived from an EMBL/GenBank/DDBJ whole genome shotgun (WGS) entry which is preliminary data.</text>
</comment>
<protein>
    <recommendedName>
        <fullName evidence="4">Reactive intermediate/imine deaminase</fullName>
    </recommendedName>
</protein>
<dbReference type="EMBL" id="LVYD01000060">
    <property type="protein sequence ID" value="OQP60635.1"/>
    <property type="molecule type" value="Genomic_DNA"/>
</dbReference>
<proteinExistence type="predicted"/>